<dbReference type="Proteomes" id="UP000001844">
    <property type="component" value="Chromosome"/>
</dbReference>
<dbReference type="eggNOG" id="COG2010">
    <property type="taxonomic scope" value="Bacteria"/>
</dbReference>
<evidence type="ECO:0000259" key="5">
    <source>
        <dbReference type="PROSITE" id="PS51007"/>
    </source>
</evidence>
<dbReference type="EMBL" id="CP001798">
    <property type="protein sequence ID" value="ADE16453.1"/>
    <property type="molecule type" value="Genomic_DNA"/>
</dbReference>
<dbReference type="AlphaFoldDB" id="D5C1A1"/>
<accession>D5C1A1</accession>
<evidence type="ECO:0000256" key="3">
    <source>
        <dbReference type="ARBA" id="ARBA00023004"/>
    </source>
</evidence>
<evidence type="ECO:0000256" key="4">
    <source>
        <dbReference type="PROSITE-ProRule" id="PRU00433"/>
    </source>
</evidence>
<evidence type="ECO:0000256" key="2">
    <source>
        <dbReference type="ARBA" id="ARBA00022723"/>
    </source>
</evidence>
<dbReference type="InterPro" id="IPR036909">
    <property type="entry name" value="Cyt_c-like_dom_sf"/>
</dbReference>
<reference evidence="7" key="1">
    <citation type="submission" date="2010-04" db="EMBL/GenBank/DDBJ databases">
        <title>Complete genome sequence of Nitrosococcus halophilus Nc4, a salt-adapted, aerobic obligate ammonia-oxidizing sulfur purple bacterium.</title>
        <authorList>
            <consortium name="US DOE Joint Genome Institute"/>
            <person name="Campbell M.A."/>
            <person name="Malfatti S.A."/>
            <person name="Chain P.S.G."/>
            <person name="Heidelberg J.F."/>
            <person name="Ward B.B."/>
            <person name="Klotz M.G."/>
        </authorList>
    </citation>
    <scope>NUCLEOTIDE SEQUENCE [LARGE SCALE GENOMIC DNA]</scope>
    <source>
        <strain evidence="7">Nc4</strain>
    </source>
</reference>
<dbReference type="InterPro" id="IPR009056">
    <property type="entry name" value="Cyt_c-like_dom"/>
</dbReference>
<gene>
    <name evidence="6" type="ordered locus">Nhal_3424</name>
</gene>
<proteinExistence type="predicted"/>
<dbReference type="STRING" id="472759.Nhal_3424"/>
<keyword evidence="3 4" id="KW-0408">Iron</keyword>
<dbReference type="OrthoDB" id="9796294at2"/>
<keyword evidence="1 4" id="KW-0349">Heme</keyword>
<dbReference type="GO" id="GO:0020037">
    <property type="term" value="F:heme binding"/>
    <property type="evidence" value="ECO:0007669"/>
    <property type="project" value="InterPro"/>
</dbReference>
<name>D5C1A1_NITHN</name>
<protein>
    <recommendedName>
        <fullName evidence="5">Cytochrome c domain-containing protein</fullName>
    </recommendedName>
</protein>
<evidence type="ECO:0000256" key="1">
    <source>
        <dbReference type="ARBA" id="ARBA00022617"/>
    </source>
</evidence>
<dbReference type="SUPFAM" id="SSF46626">
    <property type="entry name" value="Cytochrome c"/>
    <property type="match status" value="1"/>
</dbReference>
<dbReference type="HOGENOM" id="CLU_159396_2_0_6"/>
<sequence length="89" mass="10137">MLCLGTNSLWAADTERGKILHDKACITCHASLMKGQPSLIYTREDRHIQSLAALRKRVQRCSVAAGVNWSQQALEEVIAYLNQSYYHFR</sequence>
<dbReference type="RefSeq" id="WP_013034302.1">
    <property type="nucleotide sequence ID" value="NC_013960.1"/>
</dbReference>
<evidence type="ECO:0000313" key="6">
    <source>
        <dbReference type="EMBL" id="ADE16453.1"/>
    </source>
</evidence>
<dbReference type="KEGG" id="nhl:Nhal_3424"/>
<organism evidence="6 7">
    <name type="scientific">Nitrosococcus halophilus (strain Nc4)</name>
    <dbReference type="NCBI Taxonomy" id="472759"/>
    <lineage>
        <taxon>Bacteria</taxon>
        <taxon>Pseudomonadati</taxon>
        <taxon>Pseudomonadota</taxon>
        <taxon>Gammaproteobacteria</taxon>
        <taxon>Chromatiales</taxon>
        <taxon>Chromatiaceae</taxon>
        <taxon>Nitrosococcus</taxon>
    </lineage>
</organism>
<dbReference type="GO" id="GO:0046872">
    <property type="term" value="F:metal ion binding"/>
    <property type="evidence" value="ECO:0007669"/>
    <property type="project" value="UniProtKB-KW"/>
</dbReference>
<keyword evidence="2 4" id="KW-0479">Metal-binding</keyword>
<dbReference type="GO" id="GO:0009055">
    <property type="term" value="F:electron transfer activity"/>
    <property type="evidence" value="ECO:0007669"/>
    <property type="project" value="InterPro"/>
</dbReference>
<dbReference type="PROSITE" id="PS51007">
    <property type="entry name" value="CYTC"/>
    <property type="match status" value="1"/>
</dbReference>
<keyword evidence="7" id="KW-1185">Reference proteome</keyword>
<evidence type="ECO:0000313" key="7">
    <source>
        <dbReference type="Proteomes" id="UP000001844"/>
    </source>
</evidence>
<feature type="domain" description="Cytochrome c" evidence="5">
    <location>
        <begin position="12"/>
        <end position="85"/>
    </location>
</feature>